<evidence type="ECO:0000256" key="2">
    <source>
        <dbReference type="ARBA" id="ARBA00022801"/>
    </source>
</evidence>
<accession>A0A382EYF1</accession>
<dbReference type="SFLD" id="SFLDS00003">
    <property type="entry name" value="Haloacid_Dehalogenase"/>
    <property type="match status" value="1"/>
</dbReference>
<dbReference type="AlphaFoldDB" id="A0A382EYF1"/>
<keyword evidence="2" id="KW-0378">Hydrolase</keyword>
<dbReference type="Pfam" id="PF00702">
    <property type="entry name" value="Hydrolase"/>
    <property type="match status" value="1"/>
</dbReference>
<dbReference type="InterPro" id="IPR036412">
    <property type="entry name" value="HAD-like_sf"/>
</dbReference>
<name>A0A382EYF1_9ZZZZ</name>
<keyword evidence="3" id="KW-0460">Magnesium</keyword>
<feature type="non-terminal residue" evidence="4">
    <location>
        <position position="156"/>
    </location>
</feature>
<reference evidence="4" key="1">
    <citation type="submission" date="2018-05" db="EMBL/GenBank/DDBJ databases">
        <authorList>
            <person name="Lanie J.A."/>
            <person name="Ng W.-L."/>
            <person name="Kazmierczak K.M."/>
            <person name="Andrzejewski T.M."/>
            <person name="Davidsen T.M."/>
            <person name="Wayne K.J."/>
            <person name="Tettelin H."/>
            <person name="Glass J.I."/>
            <person name="Rusch D."/>
            <person name="Podicherti R."/>
            <person name="Tsui H.-C.T."/>
            <person name="Winkler M.E."/>
        </authorList>
    </citation>
    <scope>NUCLEOTIDE SEQUENCE</scope>
</reference>
<organism evidence="4">
    <name type="scientific">marine metagenome</name>
    <dbReference type="NCBI Taxonomy" id="408172"/>
    <lineage>
        <taxon>unclassified sequences</taxon>
        <taxon>metagenomes</taxon>
        <taxon>ecological metagenomes</taxon>
    </lineage>
</organism>
<dbReference type="Gene3D" id="1.10.150.520">
    <property type="match status" value="1"/>
</dbReference>
<sequence>MIKAIIFDLDNTLLDFIKMKQFSVKAAITAMNEAGLAVNEEKAYQDIFDLYIEKGWENQQVFDDYLNQTVGKVSNKILAAGIVSYRRAREATLLVYPNVNKTLIELIKMGIKLAVVSDAPSREAWMRLYYLNLHHVFEPVLTYDDTGVRKPSSKPF</sequence>
<dbReference type="EMBL" id="UINC01046875">
    <property type="protein sequence ID" value="SVB55435.1"/>
    <property type="molecule type" value="Genomic_DNA"/>
</dbReference>
<dbReference type="PANTHER" id="PTHR46470:SF2">
    <property type="entry name" value="GLYCERALDEHYDE 3-PHOSPHATE PHOSPHATASE"/>
    <property type="match status" value="1"/>
</dbReference>
<dbReference type="PANTHER" id="PTHR46470">
    <property type="entry name" value="N-ACYLNEURAMINATE-9-PHOSPHATASE"/>
    <property type="match status" value="1"/>
</dbReference>
<keyword evidence="1" id="KW-0479">Metal-binding</keyword>
<dbReference type="InterPro" id="IPR051400">
    <property type="entry name" value="HAD-like_hydrolase"/>
</dbReference>
<evidence type="ECO:0008006" key="5">
    <source>
        <dbReference type="Google" id="ProtNLM"/>
    </source>
</evidence>
<dbReference type="Gene3D" id="3.40.50.1000">
    <property type="entry name" value="HAD superfamily/HAD-like"/>
    <property type="match status" value="1"/>
</dbReference>
<dbReference type="SUPFAM" id="SSF56784">
    <property type="entry name" value="HAD-like"/>
    <property type="match status" value="1"/>
</dbReference>
<gene>
    <name evidence="4" type="ORF">METZ01_LOCUS208289</name>
</gene>
<dbReference type="GO" id="GO:0016791">
    <property type="term" value="F:phosphatase activity"/>
    <property type="evidence" value="ECO:0007669"/>
    <property type="project" value="TreeGrafter"/>
</dbReference>
<evidence type="ECO:0000256" key="1">
    <source>
        <dbReference type="ARBA" id="ARBA00022723"/>
    </source>
</evidence>
<dbReference type="GO" id="GO:0046872">
    <property type="term" value="F:metal ion binding"/>
    <property type="evidence" value="ECO:0007669"/>
    <property type="project" value="UniProtKB-KW"/>
</dbReference>
<evidence type="ECO:0000313" key="4">
    <source>
        <dbReference type="EMBL" id="SVB55435.1"/>
    </source>
</evidence>
<protein>
    <recommendedName>
        <fullName evidence="5">FCP1 homology domain-containing protein</fullName>
    </recommendedName>
</protein>
<dbReference type="SFLD" id="SFLDG01129">
    <property type="entry name" value="C1.5:_HAD__Beta-PGM__Phosphata"/>
    <property type="match status" value="1"/>
</dbReference>
<evidence type="ECO:0000256" key="3">
    <source>
        <dbReference type="ARBA" id="ARBA00022842"/>
    </source>
</evidence>
<proteinExistence type="predicted"/>
<dbReference type="InterPro" id="IPR023214">
    <property type="entry name" value="HAD_sf"/>
</dbReference>